<protein>
    <recommendedName>
        <fullName evidence="6">X-X-X-Leu-X-X-Gly heptad repeats</fullName>
    </recommendedName>
</protein>
<dbReference type="Proteomes" id="UP000285201">
    <property type="component" value="Unassembled WGS sequence"/>
</dbReference>
<dbReference type="PROSITE" id="PS51257">
    <property type="entry name" value="PROKAR_LIPOPROTEIN"/>
    <property type="match status" value="1"/>
</dbReference>
<reference evidence="4 5" key="1">
    <citation type="submission" date="2018-08" db="EMBL/GenBank/DDBJ databases">
        <title>A genome reference for cultivated species of the human gut microbiota.</title>
        <authorList>
            <person name="Zou Y."/>
            <person name="Xue W."/>
            <person name="Luo G."/>
        </authorList>
    </citation>
    <scope>NUCLEOTIDE SEQUENCE [LARGE SCALE GENOMIC DNA]</scope>
    <source>
        <strain evidence="3 5">AF36-7BH</strain>
        <strain evidence="2 4">AM32-2AC</strain>
    </source>
</reference>
<dbReference type="EMBL" id="QSIS01000026">
    <property type="protein sequence ID" value="RHD04912.1"/>
    <property type="molecule type" value="Genomic_DNA"/>
</dbReference>
<feature type="chain" id="PRO_5036350382" description="X-X-X-Leu-X-X-Gly heptad repeats" evidence="1">
    <location>
        <begin position="32"/>
        <end position="797"/>
    </location>
</feature>
<comment type="caution">
    <text evidence="3">The sequence shown here is derived from an EMBL/GenBank/DDBJ whole genome shotgun (WGS) entry which is preliminary data.</text>
</comment>
<evidence type="ECO:0000313" key="4">
    <source>
        <dbReference type="Proteomes" id="UP000284794"/>
    </source>
</evidence>
<accession>A0A415M7D2</accession>
<dbReference type="EMBL" id="QROY01000024">
    <property type="protein sequence ID" value="RHL64565.1"/>
    <property type="molecule type" value="Genomic_DNA"/>
</dbReference>
<gene>
    <name evidence="3" type="ORF">DW007_15665</name>
    <name evidence="2" type="ORF">DW811_13825</name>
</gene>
<dbReference type="NCBIfam" id="TIGR03057">
    <property type="entry name" value="xxxLxxG_by_4"/>
    <property type="match status" value="4"/>
</dbReference>
<evidence type="ECO:0000313" key="2">
    <source>
        <dbReference type="EMBL" id="RHD04912.1"/>
    </source>
</evidence>
<organism evidence="3 5">
    <name type="scientific">Lachnospira eligens</name>
    <dbReference type="NCBI Taxonomy" id="39485"/>
    <lineage>
        <taxon>Bacteria</taxon>
        <taxon>Bacillati</taxon>
        <taxon>Bacillota</taxon>
        <taxon>Clostridia</taxon>
        <taxon>Lachnospirales</taxon>
        <taxon>Lachnospiraceae</taxon>
        <taxon>Lachnospira</taxon>
    </lineage>
</organism>
<feature type="signal peptide" evidence="1">
    <location>
        <begin position="1"/>
        <end position="31"/>
    </location>
</feature>
<dbReference type="Proteomes" id="UP000284794">
    <property type="component" value="Unassembled WGS sequence"/>
</dbReference>
<dbReference type="InterPro" id="IPR023908">
    <property type="entry name" value="xxxLxxG_rpt"/>
</dbReference>
<proteinExistence type="predicted"/>
<dbReference type="RefSeq" id="WP_118149225.1">
    <property type="nucleotide sequence ID" value="NZ_QRNK01000040.1"/>
</dbReference>
<keyword evidence="1" id="KW-0732">Signal</keyword>
<evidence type="ECO:0000256" key="1">
    <source>
        <dbReference type="SAM" id="SignalP"/>
    </source>
</evidence>
<dbReference type="AlphaFoldDB" id="A0A415M7D2"/>
<evidence type="ECO:0000313" key="3">
    <source>
        <dbReference type="EMBL" id="RHL64565.1"/>
    </source>
</evidence>
<sequence length="797" mass="82407">MVKRNLFRYSSVLMCVVLTAASLVGCGSKTAATTGTDTAYVTEMAAGSTEAAITQAITNELAVSNKSTLATNTRQETVYVFNDASGNKNHITVNEKITDANGNETLNKTESSENAPVTMKVTYKLDGKEIKPEDLAGKSGKVTIHFDYTNNQKKTVTINGKKQTVAVPFTMITGMMLPTDVFSNVEVTNGKLTKVGDNIVAVGMTMPGLKDTMNLKFNDKSLDLDIPEYFELTADVKDFSLDMTMSVATSNLLSDMNADDITLDDLKKTVASLDDAANQLADGTVSLQDGTQQLSDAIPALTDGVDQLNTGASSLKDGIYAYADGAASAYEGSVSLNNNMKTYADGIGTLYNTLKDNNLDSSVASAAKGASDLAAGAVTLDAGIDSALAGAGALATGANDLTGGTEQLATGAAALADGANKIGKTLTDGMTEAKEKYDNAYESFYQLAVAVIGGKLGYNPSTMTDEQKIAAATALANEAGYGLSATADITNENQCTKAAAFIMQNYNDTDIATGKIGIRTAMVSALTAKYAAADTEHKYTLEQLKAKANSDADANLVAISSGLSQAYKAYGLLNDTMISLTAGGENSFFNGITKLNEGAGQVNTGANALKAGIDQLSTGAGQLSAGSKQLKAGLGTLSTGLNTLSTSVGSFSTYKEGTLCSSLYALNLNAGKLQQEGTAVLQSGLSQLTANNATLKSGASQLADGTATLKDSSGTLADGVTQLNEGAITLKDGMAQFNSEAIEPITKLVDSDAQTAVDTIKAVVKAGQEYNSFLDKSDDKAGSVTFVYKTAGITANN</sequence>
<evidence type="ECO:0000313" key="5">
    <source>
        <dbReference type="Proteomes" id="UP000285201"/>
    </source>
</evidence>
<name>A0A415M7D2_9FIRM</name>
<evidence type="ECO:0008006" key="6">
    <source>
        <dbReference type="Google" id="ProtNLM"/>
    </source>
</evidence>